<accession>A0A0L0HP27</accession>
<feature type="compositionally biased region" description="Low complexity" evidence="1">
    <location>
        <begin position="28"/>
        <end position="38"/>
    </location>
</feature>
<dbReference type="eggNOG" id="KOG4679">
    <property type="taxonomic scope" value="Eukaryota"/>
</dbReference>
<dbReference type="PANTHER" id="PTHR43830:SF3">
    <property type="entry name" value="PROTEIN PSP1"/>
    <property type="match status" value="1"/>
</dbReference>
<feature type="compositionally biased region" description="Polar residues" evidence="1">
    <location>
        <begin position="45"/>
        <end position="58"/>
    </location>
</feature>
<dbReference type="AlphaFoldDB" id="A0A0L0HP27"/>
<keyword evidence="4" id="KW-1185">Reference proteome</keyword>
<feature type="compositionally biased region" description="Low complexity" evidence="1">
    <location>
        <begin position="189"/>
        <end position="205"/>
    </location>
</feature>
<dbReference type="InterPro" id="IPR047767">
    <property type="entry name" value="PSP1-like"/>
</dbReference>
<feature type="domain" description="PSP1 C-terminal" evidence="2">
    <location>
        <begin position="580"/>
        <end position="665"/>
    </location>
</feature>
<evidence type="ECO:0000313" key="3">
    <source>
        <dbReference type="EMBL" id="KND02710.1"/>
    </source>
</evidence>
<proteinExistence type="predicted"/>
<dbReference type="Proteomes" id="UP000053201">
    <property type="component" value="Unassembled WGS sequence"/>
</dbReference>
<sequence>MASGGPPHDIMHRRNVSTGSSVLKPTIAQVAAAAAARSAGKKPESPQQQTQRSGQTAWGRSVEDTAPPSSSEILRARKHSLPATSAALAIAAANMSPEDTWKIVGSPPRRFSLSVPPTPDRFPPEHNGVSVQHLEREETDELILSRQRAIRTRAASTPNPLMAAEPSTPDYPPGLGPKDNDTSANTPNSAAWSGPSVSWAGSSSSIWQDGAATTGQPSVSVPAEKASGYLPPDIAVTTAPFPSRQFRSFSFSLGSMRGLDGYEEEEKFDRDRVTTMPLRGGDDNEDDDYDANLTLPKVRSRSKSSSEIYGLLAGQEPNYSYPVDNATSPVSPTVDYGDLNSIWAATQGTSARDAGLLKRRGSTQSGIHWESLRPGQADPDEIPSAPSPDRLERYRQQRRFSHAPGLYNDYAQQMMTRPTGGEPDVSAYDLARRRHSLAGPLYSTSASKFLSEGLEGLSLDDHSDTPFLDEIDDYFENTKRRTRAWVEAGKNLQMQSYTHQWPLFVVEFKAGRTDFFFVAEPSALPVKKGDLVIVEADRGKDLGKVIEDSIQNIQQLQIYQAQHAESIIDAHSMNKEVHPKRIFRTAQPAEVTMLVSKSQDEAKAMAVCQTKIRQKKLPMEIVDAEYQWDRRKLTFYFVADRRIDFRELVRELFKIYKTRIWMCAVNPMKPILKKQ</sequence>
<evidence type="ECO:0000313" key="4">
    <source>
        <dbReference type="Proteomes" id="UP000053201"/>
    </source>
</evidence>
<reference evidence="3 4" key="1">
    <citation type="submission" date="2009-08" db="EMBL/GenBank/DDBJ databases">
        <title>The Genome Sequence of Spizellomyces punctatus strain DAOM BR117.</title>
        <authorList>
            <consortium name="The Broad Institute Genome Sequencing Platform"/>
            <person name="Russ C."/>
            <person name="Cuomo C."/>
            <person name="Shea T."/>
            <person name="Young S.K."/>
            <person name="Zeng Q."/>
            <person name="Koehrsen M."/>
            <person name="Haas B."/>
            <person name="Borodovsky M."/>
            <person name="Guigo R."/>
            <person name="Alvarado L."/>
            <person name="Berlin A."/>
            <person name="Bochicchio J."/>
            <person name="Borenstein D."/>
            <person name="Chapman S."/>
            <person name="Chen Z."/>
            <person name="Engels R."/>
            <person name="Freedman E."/>
            <person name="Gellesch M."/>
            <person name="Goldberg J."/>
            <person name="Griggs A."/>
            <person name="Gujja S."/>
            <person name="Heiman D."/>
            <person name="Hepburn T."/>
            <person name="Howarth C."/>
            <person name="Jen D."/>
            <person name="Larson L."/>
            <person name="Lewis B."/>
            <person name="Mehta T."/>
            <person name="Park D."/>
            <person name="Pearson M."/>
            <person name="Roberts A."/>
            <person name="Saif S."/>
            <person name="Shenoy N."/>
            <person name="Sisk P."/>
            <person name="Stolte C."/>
            <person name="Sykes S."/>
            <person name="Thomson T."/>
            <person name="Walk T."/>
            <person name="White J."/>
            <person name="Yandava C."/>
            <person name="Burger G."/>
            <person name="Gray M.W."/>
            <person name="Holland P.W.H."/>
            <person name="King N."/>
            <person name="Lang F.B.F."/>
            <person name="Roger A.J."/>
            <person name="Ruiz-Trillo I."/>
            <person name="Lander E."/>
            <person name="Nusbaum C."/>
        </authorList>
    </citation>
    <scope>NUCLEOTIDE SEQUENCE [LARGE SCALE GENOMIC DNA]</scope>
    <source>
        <strain evidence="3 4">DAOM BR117</strain>
    </source>
</reference>
<name>A0A0L0HP27_SPIPD</name>
<dbReference type="InParanoid" id="A0A0L0HP27"/>
<gene>
    <name evidence="3" type="ORF">SPPG_01793</name>
</gene>
<feature type="region of interest" description="Disordered" evidence="1">
    <location>
        <begin position="362"/>
        <end position="389"/>
    </location>
</feature>
<feature type="region of interest" description="Disordered" evidence="1">
    <location>
        <begin position="260"/>
        <end position="291"/>
    </location>
</feature>
<organism evidence="3 4">
    <name type="scientific">Spizellomyces punctatus (strain DAOM BR117)</name>
    <dbReference type="NCBI Taxonomy" id="645134"/>
    <lineage>
        <taxon>Eukaryota</taxon>
        <taxon>Fungi</taxon>
        <taxon>Fungi incertae sedis</taxon>
        <taxon>Chytridiomycota</taxon>
        <taxon>Chytridiomycota incertae sedis</taxon>
        <taxon>Chytridiomycetes</taxon>
        <taxon>Spizellomycetales</taxon>
        <taxon>Spizellomycetaceae</taxon>
        <taxon>Spizellomyces</taxon>
    </lineage>
</organism>
<feature type="region of interest" description="Disordered" evidence="1">
    <location>
        <begin position="1"/>
        <end position="75"/>
    </location>
</feature>
<dbReference type="OrthoDB" id="243127at2759"/>
<dbReference type="GO" id="GO:0005737">
    <property type="term" value="C:cytoplasm"/>
    <property type="evidence" value="ECO:0007669"/>
    <property type="project" value="TreeGrafter"/>
</dbReference>
<dbReference type="NCBIfam" id="NF041131">
    <property type="entry name" value="RicT_YaaT_fam"/>
    <property type="match status" value="1"/>
</dbReference>
<dbReference type="PANTHER" id="PTHR43830">
    <property type="entry name" value="PROTEIN PSP1"/>
    <property type="match status" value="1"/>
</dbReference>
<dbReference type="PROSITE" id="PS51411">
    <property type="entry name" value="PSP1_C"/>
    <property type="match status" value="1"/>
</dbReference>
<dbReference type="InterPro" id="IPR007557">
    <property type="entry name" value="PSP1_C"/>
</dbReference>
<protein>
    <recommendedName>
        <fullName evidence="2">PSP1 C-terminal domain-containing protein</fullName>
    </recommendedName>
</protein>
<dbReference type="Pfam" id="PF04468">
    <property type="entry name" value="PSP1"/>
    <property type="match status" value="1"/>
</dbReference>
<feature type="region of interest" description="Disordered" evidence="1">
    <location>
        <begin position="112"/>
        <end position="138"/>
    </location>
</feature>
<evidence type="ECO:0000256" key="1">
    <source>
        <dbReference type="SAM" id="MobiDB-lite"/>
    </source>
</evidence>
<evidence type="ECO:0000259" key="2">
    <source>
        <dbReference type="PROSITE" id="PS51411"/>
    </source>
</evidence>
<dbReference type="VEuPathDB" id="FungiDB:SPPG_01793"/>
<dbReference type="EMBL" id="KQ257452">
    <property type="protein sequence ID" value="KND02710.1"/>
    <property type="molecule type" value="Genomic_DNA"/>
</dbReference>
<dbReference type="GeneID" id="27685430"/>
<feature type="region of interest" description="Disordered" evidence="1">
    <location>
        <begin position="152"/>
        <end position="229"/>
    </location>
</feature>
<dbReference type="RefSeq" id="XP_016610749.1">
    <property type="nucleotide sequence ID" value="XM_016750106.1"/>
</dbReference>